<evidence type="ECO:0000256" key="2">
    <source>
        <dbReference type="ARBA" id="ARBA00022448"/>
    </source>
</evidence>
<keyword evidence="2 11" id="KW-0813">Transport</keyword>
<evidence type="ECO:0000259" key="14">
    <source>
        <dbReference type="Pfam" id="PF00593"/>
    </source>
</evidence>
<evidence type="ECO:0000256" key="9">
    <source>
        <dbReference type="ARBA" id="ARBA00023136"/>
    </source>
</evidence>
<evidence type="ECO:0000256" key="4">
    <source>
        <dbReference type="ARBA" id="ARBA00022496"/>
    </source>
</evidence>
<keyword evidence="6" id="KW-0408">Iron</keyword>
<reference evidence="16 17" key="1">
    <citation type="submission" date="2019-11" db="EMBL/GenBank/DDBJ databases">
        <title>Comparative genomics of hydrocarbon-degrading Desulfosarcina strains.</title>
        <authorList>
            <person name="Watanabe M."/>
            <person name="Kojima H."/>
            <person name="Fukui M."/>
        </authorList>
    </citation>
    <scope>NUCLEOTIDE SEQUENCE [LARGE SCALE GENOMIC DNA]</scope>
    <source>
        <strain evidence="16 17">28bB2T</strain>
    </source>
</reference>
<comment type="similarity">
    <text evidence="11 12">Belongs to the TonB-dependent receptor family.</text>
</comment>
<feature type="domain" description="TonB-dependent receptor plug" evidence="15">
    <location>
        <begin position="60"/>
        <end position="164"/>
    </location>
</feature>
<keyword evidence="5 11" id="KW-0812">Transmembrane</keyword>
<dbReference type="CDD" id="cd01347">
    <property type="entry name" value="ligand_gated_channel"/>
    <property type="match status" value="1"/>
</dbReference>
<keyword evidence="16" id="KW-0675">Receptor</keyword>
<protein>
    <submittedName>
        <fullName evidence="16">TonB-dependent receptor</fullName>
    </submittedName>
</protein>
<sequence length="699" mass="78158">MGIKMGEDIMQRFKSAWGYCLLCIVGGMVWGSYGFAQDDQSELIQLEAITVTAEKQEEEVQKVPSAITVFTETALEDAGLNEIGDVIRQVPNMTFGETFLGKSPIFRGLRASQFTSKTPVVMYVDGIPFDNSYNFYADLSNIERIEVLRGAQGALYGRNSIGGIINVISKKPDNSVDAKITAEYAENETYMTKAYANGPIIKDRLFAGLSGSWSQTEGFMDNTYPGEDTFDDNESWGAKAHFSWLPTERTTVAFHADANHLSNDNGSIIRSDEVRYYDIRDPDDKAETDAANLAMNVTHEWDSIEFHSVSTFGESEYQYRQNINYYAAADKWIGFFDTKITLFTQEFRFQSKDADGGIKWLGGVFYSNENEDIIESSSIMNSLATIGYNTKGSRNGELVSDAMSIFGQTTIPLAYRIKLTAGLRYEHINKDLDIDYVKTRVDTGALLASSNLALEDDWAAFLPKGTLSWNIRENTMVYFGVSKGYLPGGLNAQASDKDTAKFDEQTSIDYEIGAKTQWLDNRLTINVAMFYMDIEDMHVYSMPAPSVWVASNAGSATSRGIEVEARARPLKGLDITAQFGWIDAEYDEYEGYEGNKTQGTPEYTINLAAQYRHASGLFGRAEMQGNGETYYNDGNTDSQDSFEVYNLKIGYEASRWDLYFYCKNILDEEYFSYGRSCGIGTLKEVGDPRTFGVVASVNF</sequence>
<dbReference type="Gene3D" id="2.40.170.20">
    <property type="entry name" value="TonB-dependent receptor, beta-barrel domain"/>
    <property type="match status" value="1"/>
</dbReference>
<dbReference type="Proteomes" id="UP000425960">
    <property type="component" value="Chromosome"/>
</dbReference>
<evidence type="ECO:0000256" key="6">
    <source>
        <dbReference type="ARBA" id="ARBA00023004"/>
    </source>
</evidence>
<evidence type="ECO:0000313" key="16">
    <source>
        <dbReference type="EMBL" id="BBO82354.1"/>
    </source>
</evidence>
<evidence type="ECO:0000256" key="13">
    <source>
        <dbReference type="SAM" id="Phobius"/>
    </source>
</evidence>
<accession>A0A5K7ZLN0</accession>
<evidence type="ECO:0000256" key="12">
    <source>
        <dbReference type="RuleBase" id="RU003357"/>
    </source>
</evidence>
<dbReference type="InterPro" id="IPR039426">
    <property type="entry name" value="TonB-dep_rcpt-like"/>
</dbReference>
<evidence type="ECO:0000313" key="17">
    <source>
        <dbReference type="Proteomes" id="UP000425960"/>
    </source>
</evidence>
<keyword evidence="7" id="KW-0406">Ion transport</keyword>
<dbReference type="Pfam" id="PF07715">
    <property type="entry name" value="Plug"/>
    <property type="match status" value="1"/>
</dbReference>
<evidence type="ECO:0000256" key="3">
    <source>
        <dbReference type="ARBA" id="ARBA00022452"/>
    </source>
</evidence>
<comment type="subcellular location">
    <subcellularLocation>
        <location evidence="1 11">Cell outer membrane</location>
        <topology evidence="1 11">Multi-pass membrane protein</topology>
    </subcellularLocation>
</comment>
<keyword evidence="8 12" id="KW-0798">TonB box</keyword>
<dbReference type="SUPFAM" id="SSF56935">
    <property type="entry name" value="Porins"/>
    <property type="match status" value="1"/>
</dbReference>
<keyword evidence="3 11" id="KW-1134">Transmembrane beta strand</keyword>
<evidence type="ECO:0000256" key="11">
    <source>
        <dbReference type="PROSITE-ProRule" id="PRU01360"/>
    </source>
</evidence>
<dbReference type="InterPro" id="IPR036942">
    <property type="entry name" value="Beta-barrel_TonB_sf"/>
</dbReference>
<dbReference type="InterPro" id="IPR012910">
    <property type="entry name" value="Plug_dom"/>
</dbReference>
<evidence type="ECO:0000256" key="7">
    <source>
        <dbReference type="ARBA" id="ARBA00023065"/>
    </source>
</evidence>
<feature type="transmembrane region" description="Helical" evidence="13">
    <location>
        <begin position="16"/>
        <end position="36"/>
    </location>
</feature>
<keyword evidence="10 11" id="KW-0998">Cell outer membrane</keyword>
<evidence type="ECO:0000256" key="8">
    <source>
        <dbReference type="ARBA" id="ARBA00023077"/>
    </source>
</evidence>
<evidence type="ECO:0000256" key="10">
    <source>
        <dbReference type="ARBA" id="ARBA00023237"/>
    </source>
</evidence>
<keyword evidence="4" id="KW-0410">Iron transport</keyword>
<dbReference type="KEGG" id="dov:DSCO28_29200"/>
<organism evidence="16 17">
    <name type="scientific">Desulfosarcina ovata subsp. sediminis</name>
    <dbReference type="NCBI Taxonomy" id="885957"/>
    <lineage>
        <taxon>Bacteria</taxon>
        <taxon>Pseudomonadati</taxon>
        <taxon>Thermodesulfobacteriota</taxon>
        <taxon>Desulfobacteria</taxon>
        <taxon>Desulfobacterales</taxon>
        <taxon>Desulfosarcinaceae</taxon>
        <taxon>Desulfosarcina</taxon>
    </lineage>
</organism>
<dbReference type="InterPro" id="IPR000531">
    <property type="entry name" value="Beta-barrel_TonB"/>
</dbReference>
<feature type="domain" description="TonB-dependent receptor-like beta-barrel" evidence="14">
    <location>
        <begin position="258"/>
        <end position="665"/>
    </location>
</feature>
<evidence type="ECO:0000256" key="1">
    <source>
        <dbReference type="ARBA" id="ARBA00004571"/>
    </source>
</evidence>
<dbReference type="GO" id="GO:0009279">
    <property type="term" value="C:cell outer membrane"/>
    <property type="evidence" value="ECO:0007669"/>
    <property type="project" value="UniProtKB-SubCell"/>
</dbReference>
<dbReference type="GO" id="GO:0006826">
    <property type="term" value="P:iron ion transport"/>
    <property type="evidence" value="ECO:0007669"/>
    <property type="project" value="UniProtKB-KW"/>
</dbReference>
<gene>
    <name evidence="16" type="ORF">DSCO28_29200</name>
</gene>
<keyword evidence="13" id="KW-1133">Transmembrane helix</keyword>
<evidence type="ECO:0000256" key="5">
    <source>
        <dbReference type="ARBA" id="ARBA00022692"/>
    </source>
</evidence>
<dbReference type="Pfam" id="PF00593">
    <property type="entry name" value="TonB_dep_Rec_b-barrel"/>
    <property type="match status" value="1"/>
</dbReference>
<dbReference type="PANTHER" id="PTHR32552:SF81">
    <property type="entry name" value="TONB-DEPENDENT OUTER MEMBRANE RECEPTOR"/>
    <property type="match status" value="1"/>
</dbReference>
<proteinExistence type="inferred from homology"/>
<dbReference type="PANTHER" id="PTHR32552">
    <property type="entry name" value="FERRICHROME IRON RECEPTOR-RELATED"/>
    <property type="match status" value="1"/>
</dbReference>
<keyword evidence="9 11" id="KW-0472">Membrane</keyword>
<dbReference type="PROSITE" id="PS52016">
    <property type="entry name" value="TONB_DEPENDENT_REC_3"/>
    <property type="match status" value="1"/>
</dbReference>
<dbReference type="AlphaFoldDB" id="A0A5K7ZLN0"/>
<dbReference type="EMBL" id="AP021876">
    <property type="protein sequence ID" value="BBO82354.1"/>
    <property type="molecule type" value="Genomic_DNA"/>
</dbReference>
<name>A0A5K7ZLN0_9BACT</name>
<evidence type="ECO:0000259" key="15">
    <source>
        <dbReference type="Pfam" id="PF07715"/>
    </source>
</evidence>